<dbReference type="RefSeq" id="XP_044566998.1">
    <property type="nucleotide sequence ID" value="XM_044701599.1"/>
</dbReference>
<feature type="transmembrane region" description="Helical" evidence="2">
    <location>
        <begin position="160"/>
        <end position="188"/>
    </location>
</feature>
<dbReference type="GeneID" id="68118430"/>
<comment type="caution">
    <text evidence="3">The sequence shown here is derived from an EMBL/GenBank/DDBJ whole genome shotgun (WGS) entry which is preliminary data.</text>
</comment>
<feature type="region of interest" description="Disordered" evidence="1">
    <location>
        <begin position="29"/>
        <end position="49"/>
    </location>
</feature>
<keyword evidence="4" id="KW-1185">Reference proteome</keyword>
<proteinExistence type="predicted"/>
<evidence type="ECO:0000313" key="3">
    <source>
        <dbReference type="EMBL" id="KAF0982285.1"/>
    </source>
</evidence>
<evidence type="ECO:0000313" key="4">
    <source>
        <dbReference type="Proteomes" id="UP000444721"/>
    </source>
</evidence>
<dbReference type="VEuPathDB" id="AmoebaDB:NF0085780"/>
<keyword evidence="2" id="KW-0812">Transmembrane</keyword>
<gene>
    <name evidence="3" type="ORF">FDP41_011215</name>
</gene>
<dbReference type="AlphaFoldDB" id="A0A6A5CA85"/>
<accession>A0A6A5CA85</accession>
<organism evidence="3 4">
    <name type="scientific">Naegleria fowleri</name>
    <name type="common">Brain eating amoeba</name>
    <dbReference type="NCBI Taxonomy" id="5763"/>
    <lineage>
        <taxon>Eukaryota</taxon>
        <taxon>Discoba</taxon>
        <taxon>Heterolobosea</taxon>
        <taxon>Tetramitia</taxon>
        <taxon>Eutetramitia</taxon>
        <taxon>Vahlkampfiidae</taxon>
        <taxon>Naegleria</taxon>
    </lineage>
</organism>
<keyword evidence="2" id="KW-1133">Transmembrane helix</keyword>
<sequence length="223" mass="24700">MSFSHASLDSSSMTTKNFVQQPFLNLFVHSQPQSHPNDHYQPQTTTPCSSAHVDLASEKVHPVNHHHSLVDKSRSTLFNSHRVQQEQQQQQQVFNNPNFDHVDIATYYSSRNDDENQHHSVVLPEDSDYGEGAAAASSCHHVNVVAASIKVPTRISRRKLVIGFFVFIILHTLVMLLALGLFLGLYVGGETSQSTGNTNVVVGNSTLHQVAISMFPLMIGRMG</sequence>
<name>A0A6A5CA85_NAEFO</name>
<dbReference type="OrthoDB" id="10621818at2759"/>
<evidence type="ECO:0000256" key="2">
    <source>
        <dbReference type="SAM" id="Phobius"/>
    </source>
</evidence>
<reference evidence="3 4" key="1">
    <citation type="journal article" date="2019" name="Sci. Rep.">
        <title>Nanopore sequencing improves the draft genome of the human pathogenic amoeba Naegleria fowleri.</title>
        <authorList>
            <person name="Liechti N."/>
            <person name="Schurch N."/>
            <person name="Bruggmann R."/>
            <person name="Wittwer M."/>
        </authorList>
    </citation>
    <scope>NUCLEOTIDE SEQUENCE [LARGE SCALE GENOMIC DNA]</scope>
    <source>
        <strain evidence="3 4">ATCC 30894</strain>
    </source>
</reference>
<protein>
    <submittedName>
        <fullName evidence="3">Uncharacterized protein</fullName>
    </submittedName>
</protein>
<evidence type="ECO:0000256" key="1">
    <source>
        <dbReference type="SAM" id="MobiDB-lite"/>
    </source>
</evidence>
<dbReference type="EMBL" id="VFQX01000009">
    <property type="protein sequence ID" value="KAF0982285.1"/>
    <property type="molecule type" value="Genomic_DNA"/>
</dbReference>
<dbReference type="Proteomes" id="UP000444721">
    <property type="component" value="Unassembled WGS sequence"/>
</dbReference>
<dbReference type="VEuPathDB" id="AmoebaDB:FDP41_011215"/>
<keyword evidence="2" id="KW-0472">Membrane</keyword>